<dbReference type="Gene3D" id="1.10.30.50">
    <property type="match status" value="1"/>
</dbReference>
<keyword evidence="5 13" id="KW-0255">Endonuclease</keyword>
<dbReference type="EMBL" id="CP009761">
    <property type="protein sequence ID" value="AIZ36871.1"/>
    <property type="molecule type" value="Genomic_DNA"/>
</dbReference>
<dbReference type="NCBIfam" id="TIGR01865">
    <property type="entry name" value="cas_Csn1"/>
    <property type="match status" value="1"/>
</dbReference>
<evidence type="ECO:0000256" key="4">
    <source>
        <dbReference type="ARBA" id="ARBA00022723"/>
    </source>
</evidence>
<keyword evidence="18" id="KW-1185">Reference proteome</keyword>
<keyword evidence="9 13" id="KW-0051">Antiviral defense</keyword>
<dbReference type="Pfam" id="PF22702">
    <property type="entry name" value="Cas9_RuvC"/>
    <property type="match status" value="1"/>
</dbReference>
<gene>
    <name evidence="13 17" type="primary">cas9</name>
    <name evidence="17" type="ORF">NM222_02105</name>
    <name evidence="16" type="ORF">NW74_05745</name>
</gene>
<keyword evidence="7" id="KW-0460">Magnesium</keyword>
<feature type="domain" description="HNH Cas9-type" evidence="15">
    <location>
        <begin position="794"/>
        <end position="950"/>
    </location>
</feature>
<evidence type="ECO:0000256" key="11">
    <source>
        <dbReference type="ARBA" id="ARBA00023211"/>
    </source>
</evidence>
<accession>A0A0B4S2L0</accession>
<keyword evidence="11" id="KW-0464">Manganese</keyword>
<comment type="cofactor">
    <cofactor evidence="1">
        <name>Mg(2+)</name>
        <dbReference type="ChEBI" id="CHEBI:18420"/>
    </cofactor>
</comment>
<dbReference type="EC" id="3.1.-.-" evidence="13"/>
<keyword evidence="6 13" id="KW-0378">Hydrolase</keyword>
<evidence type="ECO:0000256" key="6">
    <source>
        <dbReference type="ARBA" id="ARBA00022801"/>
    </source>
</evidence>
<protein>
    <recommendedName>
        <fullName evidence="13">CRISPR-associated endonuclease Cas9</fullName>
        <ecNumber evidence="13">3.1.-.-</ecNumber>
    </recommendedName>
</protein>
<dbReference type="EMBL" id="CP101412">
    <property type="protein sequence ID" value="WBB31289.1"/>
    <property type="molecule type" value="Genomic_DNA"/>
</dbReference>
<evidence type="ECO:0000313" key="16">
    <source>
        <dbReference type="EMBL" id="AIZ36871.1"/>
    </source>
</evidence>
<evidence type="ECO:0000256" key="13">
    <source>
        <dbReference type="HAMAP-Rule" id="MF_01480"/>
    </source>
</evidence>
<dbReference type="GO" id="GO:0051607">
    <property type="term" value="P:defense response to virus"/>
    <property type="evidence" value="ECO:0007669"/>
    <property type="project" value="UniProtKB-UniRule"/>
</dbReference>
<dbReference type="GO" id="GO:0043571">
    <property type="term" value="P:maintenance of CRISPR repeat elements"/>
    <property type="evidence" value="ECO:0007669"/>
    <property type="project" value="UniProtKB-UniRule"/>
</dbReference>
<evidence type="ECO:0000256" key="14">
    <source>
        <dbReference type="SAM" id="Coils"/>
    </source>
</evidence>
<dbReference type="RefSeq" id="WP_041954361.1">
    <property type="nucleotide sequence ID" value="NZ_CP009761.1"/>
</dbReference>
<dbReference type="InterPro" id="IPR055228">
    <property type="entry name" value="Cas9_RuvC"/>
</dbReference>
<evidence type="ECO:0000259" key="15">
    <source>
        <dbReference type="PROSITE" id="PS51749"/>
    </source>
</evidence>
<dbReference type="InterPro" id="IPR032240">
    <property type="entry name" value="Cas9_REC"/>
</dbReference>
<evidence type="ECO:0000256" key="12">
    <source>
        <dbReference type="ARBA" id="ARBA00046380"/>
    </source>
</evidence>
<evidence type="ECO:0000256" key="1">
    <source>
        <dbReference type="ARBA" id="ARBA00001946"/>
    </source>
</evidence>
<dbReference type="KEGG" id="pmic:NW74_05745"/>
<dbReference type="PROSITE" id="PS51749">
    <property type="entry name" value="HNH_CAS9"/>
    <property type="match status" value="1"/>
</dbReference>
<dbReference type="Pfam" id="PF16592">
    <property type="entry name" value="Cas9_REC"/>
    <property type="match status" value="1"/>
</dbReference>
<dbReference type="HAMAP" id="MF_01480">
    <property type="entry name" value="Cas9"/>
    <property type="match status" value="1"/>
</dbReference>
<dbReference type="STRING" id="33033.NW74_05745"/>
<name>A0A0B4S2L0_9FIRM</name>
<dbReference type="Pfam" id="PF13395">
    <property type="entry name" value="HNH_4"/>
    <property type="match status" value="1"/>
</dbReference>
<dbReference type="InterPro" id="IPR003615">
    <property type="entry name" value="HNH_nuc"/>
</dbReference>
<feature type="coiled-coil region" evidence="14">
    <location>
        <begin position="805"/>
        <end position="832"/>
    </location>
</feature>
<dbReference type="InterPro" id="IPR036397">
    <property type="entry name" value="RNaseH_sf"/>
</dbReference>
<comment type="caution">
    <text evidence="13">Lacks conserved residue(s) required for the propagation of feature annotation.</text>
</comment>
<evidence type="ECO:0000256" key="7">
    <source>
        <dbReference type="ARBA" id="ARBA00022842"/>
    </source>
</evidence>
<keyword evidence="14" id="KW-0175">Coiled coil</keyword>
<evidence type="ECO:0000313" key="18">
    <source>
        <dbReference type="Proteomes" id="UP000031386"/>
    </source>
</evidence>
<dbReference type="InterPro" id="IPR032237">
    <property type="entry name" value="Cas9_PI"/>
</dbReference>
<evidence type="ECO:0000256" key="8">
    <source>
        <dbReference type="ARBA" id="ARBA00022884"/>
    </source>
</evidence>
<dbReference type="GO" id="GO:0046872">
    <property type="term" value="F:metal ion binding"/>
    <property type="evidence" value="ECO:0007669"/>
    <property type="project" value="UniProtKB-UniRule"/>
</dbReference>
<keyword evidence="10 13" id="KW-0238">DNA-binding</keyword>
<dbReference type="GO" id="GO:0003723">
    <property type="term" value="F:RNA binding"/>
    <property type="evidence" value="ECO:0007669"/>
    <property type="project" value="UniProtKB-UniRule"/>
</dbReference>
<comment type="function">
    <text evidence="13">CRISPR (clustered regularly interspaced short palindromic repeat) is an adaptive immune system that provides protection against mobile genetic elements (viruses, transposable elements and conjugative plasmids). CRISPR clusters contain spacers, sequences complementary to antecedent mobile elements, and target invading nucleic acids. CRISPR clusters are transcribed and processed into CRISPR RNA (crRNA). In type II CRISPR systems correct processing of pre-crRNA requires a trans-encoded small RNA (tracrRNA), endogenous ribonuclease 3 (rnc) and this protein. The tracrRNA serves as a guide for ribonuclease 3-aided processing of pre-crRNA. Subsequently Cas9/crRNA/tracrRNA endonucleolytically cleaves linear or circular dsDNA target complementary to the spacer; Cas9 is inactive in the absence of the 2 guide RNAs (gRNA). Cas9 recognizes the protospacer adjacent motif (PAM) in the CRISPR repeat sequences to help distinguish self versus nonself, as targets within the bacterial CRISPR locus do not have PAMs. PAM recognition is also required for catalytic activity.</text>
</comment>
<keyword evidence="3 13" id="KW-0540">Nuclease</keyword>
<evidence type="ECO:0000256" key="9">
    <source>
        <dbReference type="ARBA" id="ARBA00023118"/>
    </source>
</evidence>
<dbReference type="SMR" id="A0A0B4S2L0"/>
<feature type="active site" description="Proton acceptor for HNH nuclease domain" evidence="13">
    <location>
        <position position="871"/>
    </location>
</feature>
<dbReference type="InterPro" id="IPR032239">
    <property type="entry name" value="Cas9-BH"/>
</dbReference>
<dbReference type="Pfam" id="PF16595">
    <property type="entry name" value="Cas9_PI"/>
    <property type="match status" value="1"/>
</dbReference>
<dbReference type="Proteomes" id="UP000031386">
    <property type="component" value="Chromosome"/>
</dbReference>
<feature type="active site" description="For RuvC-like nuclease domain" evidence="13">
    <location>
        <position position="14"/>
    </location>
</feature>
<dbReference type="InterPro" id="IPR033114">
    <property type="entry name" value="HNH_CAS9"/>
</dbReference>
<evidence type="ECO:0000256" key="3">
    <source>
        <dbReference type="ARBA" id="ARBA00022722"/>
    </source>
</evidence>
<dbReference type="GO" id="GO:0016787">
    <property type="term" value="F:hydrolase activity"/>
    <property type="evidence" value="ECO:0007669"/>
    <property type="project" value="UniProtKB-KW"/>
</dbReference>
<evidence type="ECO:0000256" key="2">
    <source>
        <dbReference type="ARBA" id="ARBA00005244"/>
    </source>
</evidence>
<evidence type="ECO:0000256" key="10">
    <source>
        <dbReference type="ARBA" id="ARBA00023125"/>
    </source>
</evidence>
<organism evidence="16 18">
    <name type="scientific">Parvimonas micra</name>
    <dbReference type="NCBI Taxonomy" id="33033"/>
    <lineage>
        <taxon>Bacteria</taxon>
        <taxon>Bacillati</taxon>
        <taxon>Bacillota</taxon>
        <taxon>Tissierellia</taxon>
        <taxon>Tissierellales</taxon>
        <taxon>Peptoniphilaceae</taxon>
        <taxon>Parvimonas</taxon>
    </lineage>
</organism>
<comment type="subunit">
    <text evidence="12 13">Monomer. Binds crRNA and tracrRNA.</text>
</comment>
<dbReference type="InterPro" id="IPR028629">
    <property type="entry name" value="Cas9"/>
</dbReference>
<keyword evidence="8 13" id="KW-0694">RNA-binding</keyword>
<dbReference type="Pfam" id="PF16593">
    <property type="entry name" value="Cas9-BH"/>
    <property type="match status" value="1"/>
</dbReference>
<dbReference type="GO" id="GO:0003677">
    <property type="term" value="F:DNA binding"/>
    <property type="evidence" value="ECO:0007669"/>
    <property type="project" value="UniProtKB-UniRule"/>
</dbReference>
<comment type="similarity">
    <text evidence="2">Belongs to the CRISPR-associated protein Cas9 family. Subtype II-A subfamily.</text>
</comment>
<dbReference type="Proteomes" id="UP001210690">
    <property type="component" value="Chromosome"/>
</dbReference>
<dbReference type="Gene3D" id="3.30.420.10">
    <property type="entry name" value="Ribonuclease H-like superfamily/Ribonuclease H"/>
    <property type="match status" value="1"/>
</dbReference>
<keyword evidence="4" id="KW-0479">Metal-binding</keyword>
<dbReference type="OrthoDB" id="9757607at2"/>
<reference evidence="17" key="2">
    <citation type="submission" date="2022-07" db="EMBL/GenBank/DDBJ databases">
        <title>Parvimonas micra travels from the subgingival sulcus of the human oral cavity to the colorectal adenocarcinoma.</title>
        <authorList>
            <person name="Conde-Perez K."/>
            <person name="Buetas E."/>
            <person name="Aja-Macaya P."/>
            <person name="Martin-De Arribas E."/>
            <person name="Iglesias-Corras I."/>
            <person name="Trigo-Tasende N."/>
            <person name="Nasser-Ali M."/>
            <person name="Estevez L.S."/>
            <person name="Rumbo-Feal S."/>
            <person name="Otero-Alen B."/>
            <person name="Noguera J.F."/>
            <person name="Concha A."/>
            <person name="Pardinas-Lopez S."/>
            <person name="Carda-Dieguez M."/>
            <person name="Gomez-Randulfe I."/>
            <person name="Martinez-Lago N."/>
            <person name="Ladra S."/>
            <person name="Aparicio L.A."/>
            <person name="Bou G."/>
            <person name="Mira A."/>
            <person name="Vallejo J.A."/>
            <person name="Poza M."/>
        </authorList>
    </citation>
    <scope>NUCLEOTIDE SEQUENCE</scope>
    <source>
        <strain evidence="17">PM102KC-G-1</strain>
    </source>
</reference>
<dbReference type="GO" id="GO:0004519">
    <property type="term" value="F:endonuclease activity"/>
    <property type="evidence" value="ECO:0007669"/>
    <property type="project" value="UniProtKB-UniRule"/>
</dbReference>
<sequence>MGKQEFNDYYLGFDIGTNSVGWAVTDQQYKLLRFNKKDMWGSRLFEEAKTAKERRVYRNSRRRLDRRKRRLKLLEELFLDEILKVDSTFFKRLEESNLYNEDKSIKFNYPLFNDKDYTDIDFYKEYKTIYHLRKALVFEDRKFDIRLLFIALHHILKYRGHFIFEGQSFEDIKSFDYIFTEIQDWILENFEINIDINLKEKLEEIILSNNTKSIKKIEFKKIFSDNRILAILNMGVGCKVDLKDVFNNEELKDQKISFTEIDYENEKRDEFYQLLGEGIFIVDLAKKIYDFMVLKKILKNSDYFSESKVALYEEHKEDLNRLKYIFKKYLKSSDYYKFFRSNSEKTNYPSYIGLNKIKTKRLIENNKCSISDINKELKNKYLKDIQVEAEDEELFNRILHKINENKFLEKLKSSENSTVPYQVHEIELKKILDNQRKYHSFLNEKSDGMTLCEKIIKLFEFRIPYYVGPLNTNPNMNKKNKNTWVVKKEENSKSSITPWNFEKKVDEQKSAEEFIKRMTNRCTYLRGEDVIPKNSLLYEEFVLLNELNKVTVDNELLHPTLKNEIIDELFKTTVKVTKKKITEFLKKKQAISDVESITGIDVEFNGKLQGYNTFRKILGEKIENLNIKKFVERCIELKCLYGSDKKLFKNAVGKLYKEYNVTDEEFTKINKLNFNKWGRLSKEFLTGIRFEKTDGTERFESVIAALRSTNYNLMELLSDKFNLQSKIDEINGEDDFSNIDIKEYVNELYVSPSVKRSIIQTYKIAMEIKKITGKNPKKVFIEMAKGGGEKGKRTERRKDKIKELYKNMKDSLSDYCNNLQDLSSQVEKYDDNRLRQKKLFLYFMQMGKSMYTGNDIDLSELFNNNIYDIDHIYPQSKVKDDSFDNIVLVEKQENHSKSNELLKPEIQSKMNNYWIFLRENKFISKEKYNRLTRKKNFTDEELGDFVARQLVTTRQSTKEVAKLFEKIFDGTEVVYSKASLVSDFRERFDIIKVREVNDAHHAQDAYLNIVVGNVFNTKFTKNYWKFIKENNRKNEENPNKKEGYNFKNIYESDVFRNEDVAWVFSKENKEINTIKTVNKMVYRKTVNITEMLVEGKGQLFNLTIKDRTQLKKKVGNIVANIPKSLKNRNTKLKSDELAKKYGYFDSLNNSYFVLFKYVEKEKEKIGFDGITIVDKEKLKKNSDIERFLENKGNKNAKLIRKIFKNQKVLIDGYPYLLKSCNKDKAIRFDNFKSLYLDENDLKFTRDAIKFEKNNADIDLKKQKYIISFLKKKKQNEINETYEECIERLNNEFDTLFLNLCDIQKSPIYKNYKLPDFISKKNVVEVKDKFEVFKNLELYNKSKLIKNFLNYFKYDNNKLDLIAIGIDSKANCIQKHFTEDLIKDFVIVDESVTGLFAKKERLE</sequence>
<comment type="domain">
    <text evidence="13">Has 2 endonuclease domains. The discontinuous RuvC-like domain cleaves the target DNA noncomplementary to crRNA while the HNH nuclease domain cleaves the target DNA complementary to crRNA.</text>
</comment>
<comment type="similarity">
    <text evidence="13">Belongs to the CRISPR-associated Cas9 family.</text>
</comment>
<reference evidence="16 18" key="1">
    <citation type="submission" date="2014-10" db="EMBL/GenBank/DDBJ databases">
        <title>Complete genome sequence of Parvimonas micra KCOM 1535 (= ChDC B708).</title>
        <authorList>
            <person name="Kook J.-K."/>
            <person name="Park S.-N."/>
            <person name="Lim Y.K."/>
            <person name="Roh H."/>
        </authorList>
    </citation>
    <scope>NUCLEOTIDE SEQUENCE [LARGE SCALE GENOMIC DNA]</scope>
    <source>
        <strain evidence="16">KCOM 1535</strain>
        <strain evidence="18">KCOM 1535 / ChDC B708</strain>
    </source>
</reference>
<evidence type="ECO:0000256" key="5">
    <source>
        <dbReference type="ARBA" id="ARBA00022759"/>
    </source>
</evidence>
<proteinExistence type="inferred from homology"/>
<evidence type="ECO:0000313" key="17">
    <source>
        <dbReference type="EMBL" id="WBB31289.1"/>
    </source>
</evidence>